<evidence type="ECO:0000313" key="2">
    <source>
        <dbReference type="Proteomes" id="UP000260814"/>
    </source>
</evidence>
<dbReference type="RefSeq" id="WP_117701508.1">
    <property type="nucleotide sequence ID" value="NZ_QSTW01000005.1"/>
</dbReference>
<sequence>MRKGPYYTEDILVEKMQSGEYGWLDYVNHFSEEWQNEYQEYCKEHALCIGNESAEQFVKYKDELLEQGMEKENA</sequence>
<reference evidence="1 2" key="1">
    <citation type="submission" date="2018-08" db="EMBL/GenBank/DDBJ databases">
        <title>A genome reference for cultivated species of the human gut microbiota.</title>
        <authorList>
            <person name="Zou Y."/>
            <person name="Xue W."/>
            <person name="Luo G."/>
        </authorList>
    </citation>
    <scope>NUCLEOTIDE SEQUENCE [LARGE SCALE GENOMIC DNA]</scope>
    <source>
        <strain evidence="1 2">OM06-2</strain>
    </source>
</reference>
<proteinExistence type="predicted"/>
<gene>
    <name evidence="1" type="ORF">DXB87_06390</name>
</gene>
<dbReference type="EMBL" id="QSTW01000005">
    <property type="protein sequence ID" value="RGM92087.1"/>
    <property type="molecule type" value="Genomic_DNA"/>
</dbReference>
<comment type="caution">
    <text evidence="1">The sequence shown here is derived from an EMBL/GenBank/DDBJ whole genome shotgun (WGS) entry which is preliminary data.</text>
</comment>
<organism evidence="1 2">
    <name type="scientific">Phocaeicola plebeius</name>
    <dbReference type="NCBI Taxonomy" id="310297"/>
    <lineage>
        <taxon>Bacteria</taxon>
        <taxon>Pseudomonadati</taxon>
        <taxon>Bacteroidota</taxon>
        <taxon>Bacteroidia</taxon>
        <taxon>Bacteroidales</taxon>
        <taxon>Bacteroidaceae</taxon>
        <taxon>Phocaeicola</taxon>
    </lineage>
</organism>
<evidence type="ECO:0000313" key="1">
    <source>
        <dbReference type="EMBL" id="RGM92087.1"/>
    </source>
</evidence>
<protein>
    <submittedName>
        <fullName evidence="1">Uncharacterized protein</fullName>
    </submittedName>
</protein>
<name>A0A3E4ZAJ6_9BACT</name>
<dbReference type="AlphaFoldDB" id="A0A3E4ZAJ6"/>
<accession>A0A3E4ZAJ6</accession>
<dbReference type="Proteomes" id="UP000260814">
    <property type="component" value="Unassembled WGS sequence"/>
</dbReference>